<accession>A0A0D1YE41</accession>
<evidence type="ECO:0000313" key="3">
    <source>
        <dbReference type="Proteomes" id="UP000053328"/>
    </source>
</evidence>
<feature type="region of interest" description="Disordered" evidence="1">
    <location>
        <begin position="104"/>
        <end position="218"/>
    </location>
</feature>
<dbReference type="Proteomes" id="UP000053328">
    <property type="component" value="Unassembled WGS sequence"/>
</dbReference>
<evidence type="ECO:0000256" key="1">
    <source>
        <dbReference type="SAM" id="MobiDB-lite"/>
    </source>
</evidence>
<feature type="compositionally biased region" description="Basic and acidic residues" evidence="1">
    <location>
        <begin position="106"/>
        <end position="135"/>
    </location>
</feature>
<proteinExistence type="predicted"/>
<dbReference type="HOGENOM" id="CLU_1161144_0_0_1"/>
<feature type="compositionally biased region" description="Basic and acidic residues" evidence="1">
    <location>
        <begin position="145"/>
        <end position="204"/>
    </location>
</feature>
<dbReference type="EMBL" id="KN847497">
    <property type="protein sequence ID" value="KIW13361.1"/>
    <property type="molecule type" value="Genomic_DNA"/>
</dbReference>
<gene>
    <name evidence="2" type="ORF">PV08_08549</name>
</gene>
<dbReference type="GeneID" id="27335632"/>
<feature type="region of interest" description="Disordered" evidence="1">
    <location>
        <begin position="1"/>
        <end position="26"/>
    </location>
</feature>
<dbReference type="OrthoDB" id="10503580at2759"/>
<protein>
    <submittedName>
        <fullName evidence="2">Uncharacterized protein</fullName>
    </submittedName>
</protein>
<feature type="compositionally biased region" description="Polar residues" evidence="1">
    <location>
        <begin position="209"/>
        <end position="218"/>
    </location>
</feature>
<organism evidence="2 3">
    <name type="scientific">Exophiala spinifera</name>
    <dbReference type="NCBI Taxonomy" id="91928"/>
    <lineage>
        <taxon>Eukaryota</taxon>
        <taxon>Fungi</taxon>
        <taxon>Dikarya</taxon>
        <taxon>Ascomycota</taxon>
        <taxon>Pezizomycotina</taxon>
        <taxon>Eurotiomycetes</taxon>
        <taxon>Chaetothyriomycetidae</taxon>
        <taxon>Chaetothyriales</taxon>
        <taxon>Herpotrichiellaceae</taxon>
        <taxon>Exophiala</taxon>
    </lineage>
</organism>
<sequence>MYQGANNYGLPQGSYDPRSPQITVNTGPSYAGGYGPGYGPTYGPGYGPGYGPRYIPGFGRRVGLGCNMCGFRRCRCNNSGGPVILNRGHQTLLSTVVGGAMSMMSDRSERDYEERQVRAQRRMDEDMHYDTRNRGLEQWQLQDQTHSRDAMRDDSRGRQYGIRNRDVQSGRDYSGHESDEENCTGRRIEKRLQGSAKEEGKEVMEEQLPSYQSAAGRN</sequence>
<name>A0A0D1YE41_9EURO</name>
<dbReference type="AlphaFoldDB" id="A0A0D1YE41"/>
<keyword evidence="3" id="KW-1185">Reference proteome</keyword>
<dbReference type="RefSeq" id="XP_016233577.1">
    <property type="nucleotide sequence ID" value="XM_016382874.1"/>
</dbReference>
<evidence type="ECO:0000313" key="2">
    <source>
        <dbReference type="EMBL" id="KIW13361.1"/>
    </source>
</evidence>
<reference evidence="2 3" key="1">
    <citation type="submission" date="2015-01" db="EMBL/GenBank/DDBJ databases">
        <title>The Genome Sequence of Exophiala spinifera CBS89968.</title>
        <authorList>
            <consortium name="The Broad Institute Genomics Platform"/>
            <person name="Cuomo C."/>
            <person name="de Hoog S."/>
            <person name="Gorbushina A."/>
            <person name="Stielow B."/>
            <person name="Teixiera M."/>
            <person name="Abouelleil A."/>
            <person name="Chapman S.B."/>
            <person name="Priest M."/>
            <person name="Young S.K."/>
            <person name="Wortman J."/>
            <person name="Nusbaum C."/>
            <person name="Birren B."/>
        </authorList>
    </citation>
    <scope>NUCLEOTIDE SEQUENCE [LARGE SCALE GENOMIC DNA]</scope>
    <source>
        <strain evidence="2 3">CBS 89968</strain>
    </source>
</reference>
<dbReference type="VEuPathDB" id="FungiDB:PV08_08549"/>